<evidence type="ECO:0000256" key="1">
    <source>
        <dbReference type="ARBA" id="ARBA00004123"/>
    </source>
</evidence>
<name>A0A8C4QBJ5_EPTBU</name>
<dbReference type="PROSITE" id="PS50217">
    <property type="entry name" value="BZIP"/>
    <property type="match status" value="1"/>
</dbReference>
<dbReference type="Proteomes" id="UP000694388">
    <property type="component" value="Unplaced"/>
</dbReference>
<dbReference type="AlphaFoldDB" id="A0A8C4QBJ5"/>
<evidence type="ECO:0000256" key="11">
    <source>
        <dbReference type="SAM" id="MobiDB-lite"/>
    </source>
</evidence>
<evidence type="ECO:0000256" key="4">
    <source>
        <dbReference type="ARBA" id="ARBA00023015"/>
    </source>
</evidence>
<keyword evidence="14" id="KW-1185">Reference proteome</keyword>
<evidence type="ECO:0000313" key="13">
    <source>
        <dbReference type="Ensembl" id="ENSEBUP00000012895.1"/>
    </source>
</evidence>
<evidence type="ECO:0000259" key="12">
    <source>
        <dbReference type="PROSITE" id="PS50217"/>
    </source>
</evidence>
<evidence type="ECO:0000256" key="5">
    <source>
        <dbReference type="ARBA" id="ARBA00023125"/>
    </source>
</evidence>
<dbReference type="Pfam" id="PF00170">
    <property type="entry name" value="bZIP_1"/>
    <property type="match status" value="1"/>
</dbReference>
<dbReference type="SMART" id="SM00338">
    <property type="entry name" value="BRLZ"/>
    <property type="match status" value="1"/>
</dbReference>
<proteinExistence type="inferred from homology"/>
<dbReference type="Gene3D" id="1.20.5.170">
    <property type="match status" value="1"/>
</dbReference>
<evidence type="ECO:0000256" key="2">
    <source>
        <dbReference type="ARBA" id="ARBA00004648"/>
    </source>
</evidence>
<evidence type="ECO:0000256" key="6">
    <source>
        <dbReference type="ARBA" id="ARBA00023159"/>
    </source>
</evidence>
<dbReference type="GeneTree" id="ENSGT00940000157659"/>
<reference evidence="13" key="2">
    <citation type="submission" date="2025-09" db="UniProtKB">
        <authorList>
            <consortium name="Ensembl"/>
        </authorList>
    </citation>
    <scope>IDENTIFICATION</scope>
</reference>
<keyword evidence="5" id="KW-0238">DNA-binding</keyword>
<dbReference type="GO" id="GO:0035497">
    <property type="term" value="F:cAMP response element binding"/>
    <property type="evidence" value="ECO:0007669"/>
    <property type="project" value="TreeGrafter"/>
</dbReference>
<evidence type="ECO:0000256" key="9">
    <source>
        <dbReference type="ARBA" id="ARBA00023242"/>
    </source>
</evidence>
<sequence length="536" mass="58413">MELLEPCGSDKMLWDPTAVDFTDDGDLMGHMHLSESLDELSHDLFKSLFDDPLLVDKSILMEVDLCAAPDIQAEHSYSTPQSPLVPLKLDDFGNDFEESIWNFEEKTHVIKPEPLMPSDSIEFDAPATSSALPLSLPALPLPAALAQPPPVETGRLATYGSSGHSQFQSMVYPAQTPTVLEKKETPPKVKIEPFEEFLNTVAPLDPAPDAVQLPPTPPSSHASDSEGSQSPRSLPPPSPVYTPPTKVVSSRGLPSVLASTPLLTAPHKLQGSSGPLMLTEEEKRTLITEGYPVPNKLPLTKAEEKALKKVRRKIKNKISAQESRRKKKEYVDGLEKKVDNCASENVDLKKKVDTLESSNRSLIQQLQRLQAMVASKIPVPCKAVATQTSTCLLAVMLCFALCFGTLVPYGLGTLSSRAVVAQTGQPVALSARDAYTVPRIPSRSLLFHDETASFEEGHSATWPVESTDGLDPATWHLMEHEEQSALSWPEELTEPYSNAISGLVVSNDTARNIAVSHYREDVTTEVSLEQTVNATA</sequence>
<keyword evidence="8" id="KW-0834">Unfolded protein response</keyword>
<evidence type="ECO:0000313" key="14">
    <source>
        <dbReference type="Proteomes" id="UP000694388"/>
    </source>
</evidence>
<keyword evidence="4" id="KW-0805">Transcription regulation</keyword>
<dbReference type="SUPFAM" id="SSF57959">
    <property type="entry name" value="Leucine zipper domain"/>
    <property type="match status" value="1"/>
</dbReference>
<dbReference type="CDD" id="cd14689">
    <property type="entry name" value="bZIP_CREB3"/>
    <property type="match status" value="1"/>
</dbReference>
<dbReference type="FunFam" id="1.20.5.170:FF:000054">
    <property type="entry name" value="Cyclic AMP-responsive element-binding protein 3-like 2"/>
    <property type="match status" value="1"/>
</dbReference>
<dbReference type="GO" id="GO:0005634">
    <property type="term" value="C:nucleus"/>
    <property type="evidence" value="ECO:0007669"/>
    <property type="project" value="UniProtKB-SubCell"/>
</dbReference>
<reference evidence="13" key="1">
    <citation type="submission" date="2025-08" db="UniProtKB">
        <authorList>
            <consortium name="Ensembl"/>
        </authorList>
    </citation>
    <scope>IDENTIFICATION</scope>
</reference>
<feature type="domain" description="BZIP" evidence="12">
    <location>
        <begin position="306"/>
        <end position="369"/>
    </location>
</feature>
<protein>
    <submittedName>
        <fullName evidence="13">cAMP responsive element binding protein 3-like 2</fullName>
    </submittedName>
</protein>
<evidence type="ECO:0000256" key="3">
    <source>
        <dbReference type="ARBA" id="ARBA00009050"/>
    </source>
</evidence>
<feature type="compositionally biased region" description="Pro residues" evidence="11">
    <location>
        <begin position="233"/>
        <end position="242"/>
    </location>
</feature>
<dbReference type="PANTHER" id="PTHR46004:SF3">
    <property type="entry name" value="CYCLIC AMP RESPONSE ELEMENT-BINDING PROTEIN A"/>
    <property type="match status" value="1"/>
</dbReference>
<dbReference type="GO" id="GO:0005789">
    <property type="term" value="C:endoplasmic reticulum membrane"/>
    <property type="evidence" value="ECO:0007669"/>
    <property type="project" value="UniProtKB-SubCell"/>
</dbReference>
<comment type="subcellular location">
    <subcellularLocation>
        <location evidence="2">Endoplasmic reticulum membrane</location>
        <topology evidence="2">Single-pass type II membrane protein</topology>
    </subcellularLocation>
    <subcellularLocation>
        <location evidence="1">Nucleus</location>
    </subcellularLocation>
</comment>
<dbReference type="Ensembl" id="ENSEBUT00000013471.1">
    <property type="protein sequence ID" value="ENSEBUP00000012895.1"/>
    <property type="gene ID" value="ENSEBUG00000008177.1"/>
</dbReference>
<dbReference type="GO" id="GO:0006986">
    <property type="term" value="P:response to unfolded protein"/>
    <property type="evidence" value="ECO:0007669"/>
    <property type="project" value="UniProtKB-KW"/>
</dbReference>
<dbReference type="PROSITE" id="PS00036">
    <property type="entry name" value="BZIP_BASIC"/>
    <property type="match status" value="1"/>
</dbReference>
<keyword evidence="10" id="KW-0175">Coiled coil</keyword>
<evidence type="ECO:0000256" key="10">
    <source>
        <dbReference type="SAM" id="Coils"/>
    </source>
</evidence>
<feature type="coiled-coil region" evidence="10">
    <location>
        <begin position="331"/>
        <end position="372"/>
    </location>
</feature>
<dbReference type="PANTHER" id="PTHR46004">
    <property type="entry name" value="CYCLIC AMP RESPONSE ELEMENT-BINDING PROTEIN A"/>
    <property type="match status" value="1"/>
</dbReference>
<feature type="region of interest" description="Disordered" evidence="11">
    <location>
        <begin position="204"/>
        <end position="250"/>
    </location>
</feature>
<organism evidence="13 14">
    <name type="scientific">Eptatretus burgeri</name>
    <name type="common">Inshore hagfish</name>
    <dbReference type="NCBI Taxonomy" id="7764"/>
    <lineage>
        <taxon>Eukaryota</taxon>
        <taxon>Metazoa</taxon>
        <taxon>Chordata</taxon>
        <taxon>Craniata</taxon>
        <taxon>Vertebrata</taxon>
        <taxon>Cyclostomata</taxon>
        <taxon>Myxini</taxon>
        <taxon>Myxiniformes</taxon>
        <taxon>Myxinidae</taxon>
        <taxon>Eptatretinae</taxon>
        <taxon>Eptatretus</taxon>
    </lineage>
</organism>
<comment type="similarity">
    <text evidence="3">Belongs to the bZIP family. ATF subfamily.</text>
</comment>
<dbReference type="GO" id="GO:0000981">
    <property type="term" value="F:DNA-binding transcription factor activity, RNA polymerase II-specific"/>
    <property type="evidence" value="ECO:0007669"/>
    <property type="project" value="TreeGrafter"/>
</dbReference>
<dbReference type="InterPro" id="IPR046347">
    <property type="entry name" value="bZIP_sf"/>
</dbReference>
<keyword evidence="7" id="KW-0804">Transcription</keyword>
<accession>A0A8C4QBJ5</accession>
<dbReference type="InterPro" id="IPR004827">
    <property type="entry name" value="bZIP"/>
</dbReference>
<evidence type="ECO:0000256" key="7">
    <source>
        <dbReference type="ARBA" id="ARBA00023163"/>
    </source>
</evidence>
<evidence type="ECO:0000256" key="8">
    <source>
        <dbReference type="ARBA" id="ARBA00023230"/>
    </source>
</evidence>
<keyword evidence="9" id="KW-0539">Nucleus</keyword>
<keyword evidence="6" id="KW-0010">Activator</keyword>